<accession>A0AAN8G1G2</accession>
<keyword evidence="3" id="KW-1185">Reference proteome</keyword>
<reference evidence="2 3" key="1">
    <citation type="submission" date="2024-01" db="EMBL/GenBank/DDBJ databases">
        <title>The genome of the rayed Mediterranean limpet Patella caerulea (Linnaeus, 1758).</title>
        <authorList>
            <person name="Anh-Thu Weber A."/>
            <person name="Halstead-Nussloch G."/>
        </authorList>
    </citation>
    <scope>NUCLEOTIDE SEQUENCE [LARGE SCALE GENOMIC DNA]</scope>
    <source>
        <strain evidence="2">AATW-2023a</strain>
        <tissue evidence="2">Whole specimen</tissue>
    </source>
</reference>
<feature type="signal peptide" evidence="1">
    <location>
        <begin position="1"/>
        <end position="21"/>
    </location>
</feature>
<evidence type="ECO:0000313" key="2">
    <source>
        <dbReference type="EMBL" id="KAK6165968.1"/>
    </source>
</evidence>
<protein>
    <submittedName>
        <fullName evidence="2">Uncharacterized protein</fullName>
    </submittedName>
</protein>
<comment type="caution">
    <text evidence="2">The sequence shown here is derived from an EMBL/GenBank/DDBJ whole genome shotgun (WGS) entry which is preliminary data.</text>
</comment>
<sequence length="763" mass="85955">MYRWLKTISLVLVIIVEVCHGVTPGPVRINHWFDDQIYNMTVNDVIWFKNSPLRFRKDWKEYSSARGELKGLLDTPHQGTDRLGDFETATWYLGVDDNVVALGFKVYDQKNYLILQQNFLNKTSGTSAGNKDLLVSAFPGFVIDDTMQGEIGYMAYGGIMSGSNNINFGTWAPGKVHMTTGTAGGPIAFFDKKDNVVIIAPFSEFMSASNQLNNTSNPETLDWGIMGGVMEIPEDFMSQYMIFYSPNGINQAFQEWGSIMRDFYGKDPYYRKSDMTINYLGYWTDNGAYYYFKTEGDGTYEQTIYDLQSMATKQDIPYRYVQYDAWFYLRANGSAGGGTGTIHWDSRDSVFPSGMQKVYENTQWPVLAHNMYWSNQTTYAKQNGGMYNFILDPDGKALPFEERFWNDLFKYSKTWGLVVYEQDYMNDNTDLINQSISDVYSAKTWMMEMGNAARKNGLTIQYCMDYTKHLLTALEIPVVTQARVMQDNTPGSDHWRIGYTSIFAEAMGIAPFKDNFWTTHDEPGNTYNSTEPNGALQALIATMSTGPVGPSDEIGKTNASLLMRCCNAEGLILKPTVPFTAINKQIQQMAFGNNFGPDGDIYSSYTDISGYKFGVILAANIKSSYSLAMQDTGLDMSSNNTTLMSSDLYINVNLVEFSESKPLQITTGCVTEVFCLYYYSPLITVGKDKVLIYGEVDKWATMSNNRVTGIRVSSVDLYLQLNGVPNEIVSFRFFRNMKEEIVKCSLGPMGAAELSLNNNACAY</sequence>
<dbReference type="AlphaFoldDB" id="A0AAN8G1G2"/>
<dbReference type="EMBL" id="JAZGQO010000021">
    <property type="protein sequence ID" value="KAK6165968.1"/>
    <property type="molecule type" value="Genomic_DNA"/>
</dbReference>
<name>A0AAN8G1G2_PATCE</name>
<gene>
    <name evidence="2" type="ORF">SNE40_022769</name>
</gene>
<proteinExistence type="predicted"/>
<dbReference type="Proteomes" id="UP001347796">
    <property type="component" value="Unassembled WGS sequence"/>
</dbReference>
<organism evidence="2 3">
    <name type="scientific">Patella caerulea</name>
    <name type="common">Rayed Mediterranean limpet</name>
    <dbReference type="NCBI Taxonomy" id="87958"/>
    <lineage>
        <taxon>Eukaryota</taxon>
        <taxon>Metazoa</taxon>
        <taxon>Spiralia</taxon>
        <taxon>Lophotrochozoa</taxon>
        <taxon>Mollusca</taxon>
        <taxon>Gastropoda</taxon>
        <taxon>Patellogastropoda</taxon>
        <taxon>Patelloidea</taxon>
        <taxon>Patellidae</taxon>
        <taxon>Patella</taxon>
    </lineage>
</organism>
<evidence type="ECO:0000313" key="3">
    <source>
        <dbReference type="Proteomes" id="UP001347796"/>
    </source>
</evidence>
<evidence type="ECO:0000256" key="1">
    <source>
        <dbReference type="SAM" id="SignalP"/>
    </source>
</evidence>
<keyword evidence="1" id="KW-0732">Signal</keyword>
<feature type="chain" id="PRO_5043055526" evidence="1">
    <location>
        <begin position="22"/>
        <end position="763"/>
    </location>
</feature>